<evidence type="ECO:0000256" key="1">
    <source>
        <dbReference type="SAM" id="MobiDB-lite"/>
    </source>
</evidence>
<dbReference type="Proteomes" id="UP001152797">
    <property type="component" value="Unassembled WGS sequence"/>
</dbReference>
<comment type="caution">
    <text evidence="2">The sequence shown here is derived from an EMBL/GenBank/DDBJ whole genome shotgun (WGS) entry which is preliminary data.</text>
</comment>
<dbReference type="EMBL" id="CAMXCT020001933">
    <property type="protein sequence ID" value="CAL1147648.1"/>
    <property type="molecule type" value="Genomic_DNA"/>
</dbReference>
<reference evidence="3" key="2">
    <citation type="submission" date="2024-04" db="EMBL/GenBank/DDBJ databases">
        <authorList>
            <person name="Chen Y."/>
            <person name="Shah S."/>
            <person name="Dougan E. K."/>
            <person name="Thang M."/>
            <person name="Chan C."/>
        </authorList>
    </citation>
    <scope>NUCLEOTIDE SEQUENCE [LARGE SCALE GENOMIC DNA]</scope>
</reference>
<organism evidence="2">
    <name type="scientific">Cladocopium goreaui</name>
    <dbReference type="NCBI Taxonomy" id="2562237"/>
    <lineage>
        <taxon>Eukaryota</taxon>
        <taxon>Sar</taxon>
        <taxon>Alveolata</taxon>
        <taxon>Dinophyceae</taxon>
        <taxon>Suessiales</taxon>
        <taxon>Symbiodiniaceae</taxon>
        <taxon>Cladocopium</taxon>
    </lineage>
</organism>
<gene>
    <name evidence="2" type="ORF">C1SCF055_LOCUS20930</name>
</gene>
<evidence type="ECO:0000313" key="2">
    <source>
        <dbReference type="EMBL" id="CAI3994273.1"/>
    </source>
</evidence>
<dbReference type="EMBL" id="CAMXCT010001933">
    <property type="protein sequence ID" value="CAI3994273.1"/>
    <property type="molecule type" value="Genomic_DNA"/>
</dbReference>
<dbReference type="AlphaFoldDB" id="A0A9P1CNQ7"/>
<protein>
    <submittedName>
        <fullName evidence="4">Copia protein</fullName>
    </submittedName>
</protein>
<accession>A0A9P1CNQ7</accession>
<evidence type="ECO:0000313" key="3">
    <source>
        <dbReference type="EMBL" id="CAL1147648.1"/>
    </source>
</evidence>
<proteinExistence type="predicted"/>
<sequence length="493" mass="53442">MVEQVQQGAVARSAGELAAVPVPTPAKPNSAPAEESSHMDQSTNAMIPNPPEFDAVRKQLEAMPRTDAYGPWRQVRHTTKRPPEYLSRPPVMQQDDFSEMMQEMGILPKEKPALNKTEIDQQFEHVYQALKLRQVIRSTSAAPLLCSACVIMASSNGADFDMTQAVAIINVLRQTGMWDQALKAADRAAMSQFESGKSDSSHGAMHDGSKRRLFADAPGSFSDDAEEFGVISMTGAEAPKQEPILPSAAVHVKSWLTNPRACAAFQSFICQSTIAKKVIRSTSAAPLLCSACVIMASSNGADFDMTQAVAIINVLRQTGMWDQALKAADRAAMSQFESGKSDSSHGAMHDGSKRRLFADAPGSFSDDAEEFDVISMTGAEAPKQEPILPSAGTTVPLVPTCKLPPGVESIEMWGKTICTLPKMANRRCTYEKLIQEAGVNAETKEYLAWISRNAHKSAKAADLKSYMQAMKYDPNKVTGVNYPGTTAIREFGE</sequence>
<keyword evidence="5" id="KW-1185">Reference proteome</keyword>
<evidence type="ECO:0000313" key="5">
    <source>
        <dbReference type="Proteomes" id="UP001152797"/>
    </source>
</evidence>
<dbReference type="EMBL" id="CAMXCT030001933">
    <property type="protein sequence ID" value="CAL4781585.1"/>
    <property type="molecule type" value="Genomic_DNA"/>
</dbReference>
<name>A0A9P1CNQ7_9DINO</name>
<reference evidence="2" key="1">
    <citation type="submission" date="2022-10" db="EMBL/GenBank/DDBJ databases">
        <authorList>
            <person name="Chen Y."/>
            <person name="Dougan E. K."/>
            <person name="Chan C."/>
            <person name="Rhodes N."/>
            <person name="Thang M."/>
        </authorList>
    </citation>
    <scope>NUCLEOTIDE SEQUENCE</scope>
</reference>
<feature type="region of interest" description="Disordered" evidence="1">
    <location>
        <begin position="1"/>
        <end position="49"/>
    </location>
</feature>
<evidence type="ECO:0000313" key="4">
    <source>
        <dbReference type="EMBL" id="CAL4781585.1"/>
    </source>
</evidence>